<reference evidence="1" key="1">
    <citation type="submission" date="2019-04" db="EMBL/GenBank/DDBJ databases">
        <title>Microbes associate with the intestines of laboratory mice.</title>
        <authorList>
            <person name="Navarre W."/>
            <person name="Wong E."/>
            <person name="Huang K."/>
            <person name="Tropini C."/>
            <person name="Ng K."/>
            <person name="Yu B."/>
        </authorList>
    </citation>
    <scope>NUCLEOTIDE SEQUENCE</scope>
    <source>
        <strain evidence="1">NM09_H32</strain>
    </source>
</reference>
<gene>
    <name evidence="1" type="ORF">E5336_10475</name>
</gene>
<dbReference type="Proteomes" id="UP000308836">
    <property type="component" value="Unassembled WGS sequence"/>
</dbReference>
<organism evidence="1 2">
    <name type="scientific">Dubosiella muris</name>
    <dbReference type="NCBI Taxonomy" id="3038133"/>
    <lineage>
        <taxon>Bacteria</taxon>
        <taxon>Bacillati</taxon>
        <taxon>Bacillota</taxon>
        <taxon>Erysipelotrichia</taxon>
        <taxon>Erysipelotrichales</taxon>
        <taxon>Erysipelotrichaceae</taxon>
        <taxon>Dubosiella</taxon>
    </lineage>
</organism>
<protein>
    <submittedName>
        <fullName evidence="1">ABC-2 transporter permease</fullName>
    </submittedName>
</protein>
<sequence length="206" mass="22839">MKGLLRKDLQLIWASWPILLMILVCGTGISIYIQQPTMEICFVTLLLVFQTVATIMNDQTSGWFPWELTLPVSRKGIVYEKFILALIVLAFGTCLALLIYWGVSAITHVTIDRVSLEINLAILLVFFGFGVAPGLLLSFYKKEAGPIAMIVAALLPVAILLVVMNTVSDTKIKEVFMILAAISMVLYFAIMVISPKIVTGWLNRNT</sequence>
<dbReference type="EMBL" id="SRYG01000024">
    <property type="protein sequence ID" value="TGY65039.1"/>
    <property type="molecule type" value="Genomic_DNA"/>
</dbReference>
<keyword evidence="2" id="KW-1185">Reference proteome</keyword>
<proteinExistence type="predicted"/>
<comment type="caution">
    <text evidence="1">The sequence shown here is derived from an EMBL/GenBank/DDBJ whole genome shotgun (WGS) entry which is preliminary data.</text>
</comment>
<evidence type="ECO:0000313" key="1">
    <source>
        <dbReference type="EMBL" id="TGY65039.1"/>
    </source>
</evidence>
<accession>A0AC61R521</accession>
<name>A0AC61R521_9FIRM</name>
<evidence type="ECO:0000313" key="2">
    <source>
        <dbReference type="Proteomes" id="UP000308836"/>
    </source>
</evidence>